<feature type="domain" description="Cation-transporting P-type ATPase C-terminal" evidence="8">
    <location>
        <begin position="152"/>
        <end position="274"/>
    </location>
</feature>
<sequence length="297" mass="32146">MTVQHAKISATKQTLTFDDVDSDLVLLDLLGLIDPPRDEAVAAVAECRAAGIRVKMITGNHAGTASAIARELGLENAQEVLTGTQIDGPEPHELVDAAEIVLAGDNFATIAEAVRAGRTVYDNLKKAIVFLLPVNGGEALALILALLLGLTLPITPVQILWVNMVSSVVLAMALAFEGPEPDIMRRPPLRADEPILSRLVLWRVGFVALLFCAGIFGMFTFAQAQGANLEEARTIAVNTLVVMEIFYLFSVRFLNTTSRSLRAVLSTRPVLLVILELEKRVLRRVPTRSSTNHSAFT</sequence>
<dbReference type="RefSeq" id="WP_068334100.1">
    <property type="nucleotide sequence ID" value="NZ_LQBP01000003.1"/>
</dbReference>
<dbReference type="PANTHER" id="PTHR24093">
    <property type="entry name" value="CATION TRANSPORTING ATPASE"/>
    <property type="match status" value="1"/>
</dbReference>
<keyword evidence="3" id="KW-0479">Metal-binding</keyword>
<comment type="subcellular location">
    <subcellularLocation>
        <location evidence="1">Membrane</location>
    </subcellularLocation>
</comment>
<feature type="transmembrane region" description="Helical" evidence="7">
    <location>
        <begin position="200"/>
        <end position="222"/>
    </location>
</feature>
<dbReference type="PANTHER" id="PTHR24093:SF506">
    <property type="entry name" value="CATION-TRANSPORTING ATPASE PMA1"/>
    <property type="match status" value="1"/>
</dbReference>
<dbReference type="InterPro" id="IPR023299">
    <property type="entry name" value="ATPase_P-typ_cyto_dom_N"/>
</dbReference>
<keyword evidence="6 7" id="KW-0472">Membrane</keyword>
<evidence type="ECO:0000256" key="5">
    <source>
        <dbReference type="ARBA" id="ARBA00022989"/>
    </source>
</evidence>
<evidence type="ECO:0000256" key="2">
    <source>
        <dbReference type="ARBA" id="ARBA00022692"/>
    </source>
</evidence>
<evidence type="ECO:0000256" key="4">
    <source>
        <dbReference type="ARBA" id="ARBA00022842"/>
    </source>
</evidence>
<name>A0A0X3TVJ4_9RHOB</name>
<feature type="transmembrane region" description="Helical" evidence="7">
    <location>
        <begin position="234"/>
        <end position="254"/>
    </location>
</feature>
<dbReference type="GO" id="GO:0005886">
    <property type="term" value="C:plasma membrane"/>
    <property type="evidence" value="ECO:0007669"/>
    <property type="project" value="TreeGrafter"/>
</dbReference>
<keyword evidence="4" id="KW-0460">Magnesium</keyword>
<dbReference type="Gene3D" id="3.40.1110.10">
    <property type="entry name" value="Calcium-transporting ATPase, cytoplasmic domain N"/>
    <property type="match status" value="1"/>
</dbReference>
<dbReference type="InterPro" id="IPR036412">
    <property type="entry name" value="HAD-like_sf"/>
</dbReference>
<evidence type="ECO:0000313" key="10">
    <source>
        <dbReference type="Proteomes" id="UP000053690"/>
    </source>
</evidence>
<dbReference type="AlphaFoldDB" id="A0A0X3TVJ4"/>
<evidence type="ECO:0000313" key="9">
    <source>
        <dbReference type="EMBL" id="KUJ79735.1"/>
    </source>
</evidence>
<evidence type="ECO:0000256" key="6">
    <source>
        <dbReference type="ARBA" id="ARBA00023136"/>
    </source>
</evidence>
<dbReference type="PRINTS" id="PR00119">
    <property type="entry name" value="CATATPASE"/>
</dbReference>
<dbReference type="Gene3D" id="1.20.1110.10">
    <property type="entry name" value="Calcium-transporting ATPase, transmembrane domain"/>
    <property type="match status" value="1"/>
</dbReference>
<dbReference type="InterPro" id="IPR023214">
    <property type="entry name" value="HAD_sf"/>
</dbReference>
<dbReference type="Pfam" id="PF00689">
    <property type="entry name" value="Cation_ATPase_C"/>
    <property type="match status" value="1"/>
</dbReference>
<dbReference type="SUPFAM" id="SSF81665">
    <property type="entry name" value="Calcium ATPase, transmembrane domain M"/>
    <property type="match status" value="1"/>
</dbReference>
<comment type="caution">
    <text evidence="9">The sequence shown here is derived from an EMBL/GenBank/DDBJ whole genome shotgun (WGS) entry which is preliminary data.</text>
</comment>
<evidence type="ECO:0000256" key="7">
    <source>
        <dbReference type="SAM" id="Phobius"/>
    </source>
</evidence>
<gene>
    <name evidence="9" type="ORF">AVO44_06025</name>
</gene>
<organism evidence="9 10">
    <name type="scientific">Ruegeria profundi</name>
    <dbReference type="NCBI Taxonomy" id="1685378"/>
    <lineage>
        <taxon>Bacteria</taxon>
        <taxon>Pseudomonadati</taxon>
        <taxon>Pseudomonadota</taxon>
        <taxon>Alphaproteobacteria</taxon>
        <taxon>Rhodobacterales</taxon>
        <taxon>Roseobacteraceae</taxon>
        <taxon>Ruegeria</taxon>
    </lineage>
</organism>
<evidence type="ECO:0000256" key="1">
    <source>
        <dbReference type="ARBA" id="ARBA00004370"/>
    </source>
</evidence>
<dbReference type="SUPFAM" id="SSF56784">
    <property type="entry name" value="HAD-like"/>
    <property type="match status" value="1"/>
</dbReference>
<dbReference type="Gene3D" id="3.40.50.1000">
    <property type="entry name" value="HAD superfamily/HAD-like"/>
    <property type="match status" value="1"/>
</dbReference>
<accession>A0A0X3TVJ4</accession>
<dbReference type="STRING" id="1685378.AVO44_06025"/>
<reference evidence="10" key="1">
    <citation type="submission" date="2015-12" db="EMBL/GenBank/DDBJ databases">
        <authorList>
            <person name="Zhang G."/>
            <person name="Stingl U."/>
        </authorList>
    </citation>
    <scope>NUCLEOTIDE SEQUENCE [LARGE SCALE GENOMIC DNA]</scope>
    <source>
        <strain evidence="10">ZGT108</strain>
    </source>
</reference>
<keyword evidence="2 7" id="KW-0812">Transmembrane</keyword>
<keyword evidence="10" id="KW-1185">Reference proteome</keyword>
<feature type="transmembrane region" description="Helical" evidence="7">
    <location>
        <begin position="128"/>
        <end position="152"/>
    </location>
</feature>
<keyword evidence="5 7" id="KW-1133">Transmembrane helix</keyword>
<dbReference type="Pfam" id="PF00702">
    <property type="entry name" value="Hydrolase"/>
    <property type="match status" value="1"/>
</dbReference>
<dbReference type="InterPro" id="IPR006068">
    <property type="entry name" value="ATPase_P-typ_cation-transptr_C"/>
</dbReference>
<dbReference type="EMBL" id="LQBP01000003">
    <property type="protein sequence ID" value="KUJ79735.1"/>
    <property type="molecule type" value="Genomic_DNA"/>
</dbReference>
<dbReference type="InterPro" id="IPR023298">
    <property type="entry name" value="ATPase_P-typ_TM_dom_sf"/>
</dbReference>
<protein>
    <recommendedName>
        <fullName evidence="8">Cation-transporting P-type ATPase C-terminal domain-containing protein</fullName>
    </recommendedName>
</protein>
<evidence type="ECO:0000259" key="8">
    <source>
        <dbReference type="Pfam" id="PF00689"/>
    </source>
</evidence>
<feature type="transmembrane region" description="Helical" evidence="7">
    <location>
        <begin position="158"/>
        <end position="179"/>
    </location>
</feature>
<dbReference type="GO" id="GO:0000166">
    <property type="term" value="F:nucleotide binding"/>
    <property type="evidence" value="ECO:0007669"/>
    <property type="project" value="InterPro"/>
</dbReference>
<dbReference type="Proteomes" id="UP000053690">
    <property type="component" value="Unassembled WGS sequence"/>
</dbReference>
<proteinExistence type="predicted"/>
<dbReference type="GO" id="GO:0005388">
    <property type="term" value="F:P-type calcium transporter activity"/>
    <property type="evidence" value="ECO:0007669"/>
    <property type="project" value="TreeGrafter"/>
</dbReference>
<dbReference type="GO" id="GO:0046872">
    <property type="term" value="F:metal ion binding"/>
    <property type="evidence" value="ECO:0007669"/>
    <property type="project" value="UniProtKB-KW"/>
</dbReference>
<evidence type="ECO:0000256" key="3">
    <source>
        <dbReference type="ARBA" id="ARBA00022723"/>
    </source>
</evidence>